<organism evidence="2 3">
    <name type="scientific">Glossina austeni</name>
    <name type="common">Savannah tsetse fly</name>
    <dbReference type="NCBI Taxonomy" id="7395"/>
    <lineage>
        <taxon>Eukaryota</taxon>
        <taxon>Metazoa</taxon>
        <taxon>Ecdysozoa</taxon>
        <taxon>Arthropoda</taxon>
        <taxon>Hexapoda</taxon>
        <taxon>Insecta</taxon>
        <taxon>Pterygota</taxon>
        <taxon>Neoptera</taxon>
        <taxon>Endopterygota</taxon>
        <taxon>Diptera</taxon>
        <taxon>Brachycera</taxon>
        <taxon>Muscomorpha</taxon>
        <taxon>Hippoboscoidea</taxon>
        <taxon>Glossinidae</taxon>
        <taxon>Glossina</taxon>
    </lineage>
</organism>
<name>A0A1A9V3J5_GLOAU</name>
<evidence type="ECO:0000313" key="2">
    <source>
        <dbReference type="EnsemblMetazoa" id="GAUT024568-PA"/>
    </source>
</evidence>
<protein>
    <submittedName>
        <fullName evidence="2">Uncharacterized protein</fullName>
    </submittedName>
</protein>
<accession>A0A1A9V3J5</accession>
<dbReference type="AlphaFoldDB" id="A0A1A9V3J5"/>
<reference evidence="2" key="1">
    <citation type="submission" date="2020-05" db="UniProtKB">
        <authorList>
            <consortium name="EnsemblMetazoa"/>
        </authorList>
    </citation>
    <scope>IDENTIFICATION</scope>
    <source>
        <strain evidence="2">TTRI</strain>
    </source>
</reference>
<keyword evidence="1" id="KW-1133">Transmembrane helix</keyword>
<keyword evidence="3" id="KW-1185">Reference proteome</keyword>
<dbReference type="VEuPathDB" id="VectorBase:GAUT024568"/>
<feature type="transmembrane region" description="Helical" evidence="1">
    <location>
        <begin position="41"/>
        <end position="63"/>
    </location>
</feature>
<evidence type="ECO:0000313" key="3">
    <source>
        <dbReference type="Proteomes" id="UP000078200"/>
    </source>
</evidence>
<keyword evidence="1" id="KW-0812">Transmembrane</keyword>
<dbReference type="Proteomes" id="UP000078200">
    <property type="component" value="Unassembled WGS sequence"/>
</dbReference>
<sequence>MHNQSTTANRRDAMPFLIKIEITASVPHQTETPNNLLRLLLLMRLLLLLILLLLGCSCSVAVMRSTTELKIHGNLMKIILIVMIALVVIAGDEVFRTSSLCSSCNK</sequence>
<keyword evidence="1" id="KW-0472">Membrane</keyword>
<proteinExistence type="predicted"/>
<evidence type="ECO:0000256" key="1">
    <source>
        <dbReference type="SAM" id="Phobius"/>
    </source>
</evidence>
<feature type="transmembrane region" description="Helical" evidence="1">
    <location>
        <begin position="75"/>
        <end position="95"/>
    </location>
</feature>
<dbReference type="EnsemblMetazoa" id="GAUT024568-RA">
    <property type="protein sequence ID" value="GAUT024568-PA"/>
    <property type="gene ID" value="GAUT024568"/>
</dbReference>